<dbReference type="SUPFAM" id="SSF48371">
    <property type="entry name" value="ARM repeat"/>
    <property type="match status" value="1"/>
</dbReference>
<organism evidence="1 2">
    <name type="scientific">Berryella intestinalis</name>
    <dbReference type="NCBI Taxonomy" id="1531429"/>
    <lineage>
        <taxon>Bacteria</taxon>
        <taxon>Bacillati</taxon>
        <taxon>Actinomycetota</taxon>
        <taxon>Coriobacteriia</taxon>
        <taxon>Eggerthellales</taxon>
        <taxon>Eggerthellaceae</taxon>
        <taxon>Berryella</taxon>
    </lineage>
</organism>
<dbReference type="CDD" id="cd06561">
    <property type="entry name" value="AlkD_like"/>
    <property type="match status" value="1"/>
</dbReference>
<name>A0A0A8B5C5_9ACTN</name>
<accession>A0A0A8B5C5</accession>
<dbReference type="EMBL" id="CP009302">
    <property type="protein sequence ID" value="AJC12701.1"/>
    <property type="molecule type" value="Genomic_DNA"/>
</dbReference>
<protein>
    <recommendedName>
        <fullName evidence="3">DNA alkylation repair protein</fullName>
    </recommendedName>
</protein>
<dbReference type="InterPro" id="IPR014825">
    <property type="entry name" value="DNA_alkylation"/>
</dbReference>
<reference evidence="1 2" key="2">
    <citation type="journal article" date="2015" name="Genome Announc.">
        <title>Complete Genome Sequence of Coriobacteriaceae Strain 68-1-3, a Novel Mucus-Degrading Isolate from the Swine Intestinal Tract.</title>
        <authorList>
            <person name="Looft T."/>
            <person name="Bayles D.O."/>
            <person name="Alt D.P."/>
            <person name="Stanton T.B."/>
        </authorList>
    </citation>
    <scope>NUCLEOTIDE SEQUENCE [LARGE SCALE GENOMIC DNA]</scope>
    <source>
        <strain evidence="1 2">68-1-3</strain>
    </source>
</reference>
<dbReference type="RefSeq" id="WP_039690133.1">
    <property type="nucleotide sequence ID" value="NZ_CP009302.1"/>
</dbReference>
<dbReference type="Proteomes" id="UP000031121">
    <property type="component" value="Chromosome"/>
</dbReference>
<dbReference type="Pfam" id="PF08713">
    <property type="entry name" value="DNA_alkylation"/>
    <property type="match status" value="1"/>
</dbReference>
<dbReference type="InterPro" id="IPR016024">
    <property type="entry name" value="ARM-type_fold"/>
</dbReference>
<proteinExistence type="predicted"/>
<dbReference type="STRING" id="1531429.JI75_08605"/>
<dbReference type="OrthoDB" id="9797095at2"/>
<sequence length="259" mass="28468">MDANRILVEALRGKASAKTAAFSAKLVPTVAPERFLGVKSADMKAASKSLLAGELPVSPSEFRASVPHPYVELDIVHVHTLNALRDAGQWRTACEHFLPYIDNWMVTDSFDPALLRGKRALGTEGAAEVIATGRSWLGDLSAGNGGASGDAYTVRTGVLVLLQALLKGHFAPEQLEWVAAVRHPDYYVCMAAGWYFATAFDKFEQAARPFLEENGRLQLESHRLAVRKIIESRRTSAENLRWARDKRAELRELAKGTLP</sequence>
<keyword evidence="2" id="KW-1185">Reference proteome</keyword>
<evidence type="ECO:0000313" key="2">
    <source>
        <dbReference type="Proteomes" id="UP000031121"/>
    </source>
</evidence>
<evidence type="ECO:0008006" key="3">
    <source>
        <dbReference type="Google" id="ProtNLM"/>
    </source>
</evidence>
<gene>
    <name evidence="1" type="ORF">JI75_08605</name>
</gene>
<dbReference type="Gene3D" id="1.25.10.90">
    <property type="match status" value="1"/>
</dbReference>
<dbReference type="AlphaFoldDB" id="A0A0A8B5C5"/>
<reference evidence="2" key="1">
    <citation type="submission" date="2014-08" db="EMBL/GenBank/DDBJ databases">
        <title>Coriobacteriaceae sp. complete genome.</title>
        <authorList>
            <person name="Looft T."/>
            <person name="Bayles D.O."/>
            <person name="Stanton T.B."/>
        </authorList>
    </citation>
    <scope>NUCLEOTIDE SEQUENCE [LARGE SCALE GENOMIC DNA]</scope>
    <source>
        <strain evidence="2">68-1-3</strain>
    </source>
</reference>
<evidence type="ECO:0000313" key="1">
    <source>
        <dbReference type="EMBL" id="AJC12701.1"/>
    </source>
</evidence>
<dbReference type="HOGENOM" id="CLU_095329_0_0_11"/>
<dbReference type="KEGG" id="cbac:JI75_08605"/>